<dbReference type="HOGENOM" id="CLU_429536_0_0_10"/>
<gene>
    <name evidence="8" type="ORF">HMPREF9449_00402</name>
</gene>
<evidence type="ECO:0000256" key="4">
    <source>
        <dbReference type="RuleBase" id="RU004003"/>
    </source>
</evidence>
<evidence type="ECO:0000256" key="3">
    <source>
        <dbReference type="ARBA" id="ARBA00023136"/>
    </source>
</evidence>
<dbReference type="GeneID" id="98068056"/>
<protein>
    <recommendedName>
        <fullName evidence="10">NolW-like domain-containing protein</fullName>
    </recommendedName>
</protein>
<dbReference type="Gene3D" id="3.30.1370.120">
    <property type="match status" value="1"/>
</dbReference>
<dbReference type="GO" id="GO:0009306">
    <property type="term" value="P:protein secretion"/>
    <property type="evidence" value="ECO:0007669"/>
    <property type="project" value="InterPro"/>
</dbReference>
<dbReference type="InterPro" id="IPR005644">
    <property type="entry name" value="NolW-like"/>
</dbReference>
<organism evidence="8 9">
    <name type="scientific">Odoribacter laneus YIT 12061</name>
    <dbReference type="NCBI Taxonomy" id="742817"/>
    <lineage>
        <taxon>Bacteria</taxon>
        <taxon>Pseudomonadati</taxon>
        <taxon>Bacteroidota</taxon>
        <taxon>Bacteroidia</taxon>
        <taxon>Bacteroidales</taxon>
        <taxon>Odoribacteraceae</taxon>
        <taxon>Odoribacter</taxon>
    </lineage>
</organism>
<dbReference type="InterPro" id="IPR038591">
    <property type="entry name" value="NolW-like_sf"/>
</dbReference>
<dbReference type="Pfam" id="PF00263">
    <property type="entry name" value="Secretin"/>
    <property type="match status" value="1"/>
</dbReference>
<evidence type="ECO:0000313" key="9">
    <source>
        <dbReference type="Proteomes" id="UP000004892"/>
    </source>
</evidence>
<dbReference type="RefSeq" id="WP_009135556.1">
    <property type="nucleotide sequence ID" value="NZ_JH594596.1"/>
</dbReference>
<keyword evidence="5" id="KW-0813">Transport</keyword>
<sequence>MKLAYIVLCVFLLPYCLKAESADSLRLMRTKELKAVFDSLGVADPVYLQKTDLSVGNVRLSELLRSIATVNQVNLCVKTTQDPLVACNFSRARITDLLYFLCREYGLEADICGNIVTLSSPPQPEPLLPEPFVGYDSVRSALSFDFREVPLADIARRITRLSGINVIVPQSMYTFKVSAYLEKLPFPEALEALASANGLVVNRGEGGVWGFEVSGEQGTASATLGTGFRRRSFPADHLSIDSLKRVSARITSGKLEDILVETCELLGEDYFFATPVKGQTSVYVKNIDSRTFFDVILGGTGVSCGEYEGVYVFGSSGKEGAMVTTRVVPLRYRAAAALPDLIPEALKKEVQVQLFPDLNSLIISGESRKVSAICRFLETIDKRIPLITIDVIIADVTKSTIREAGIEAGLGNAPASTSGTLSAGIDMKLNAASINQLINSFNGFGSVNLGRVTPDFYMNLKFLEESGDIELRSTPKLSTLNGHEATLKSGETRYYKEVASNIIGTQNPIQSDSYTWKSIDANLSLRIVPYVGQDNHITLEIEIEQSEFTGKEEKDAPPTTATRSFKSLIRVKDGEMVLLGGIERNSRDRSSRGLPFISRIPVLKWLFGSTKNNKVSQKLNIFIKPAVL</sequence>
<dbReference type="InterPro" id="IPR001775">
    <property type="entry name" value="GspD/PilQ"/>
</dbReference>
<evidence type="ECO:0000259" key="6">
    <source>
        <dbReference type="Pfam" id="PF00263"/>
    </source>
</evidence>
<feature type="domain" description="NolW-like" evidence="7">
    <location>
        <begin position="325"/>
        <end position="384"/>
    </location>
</feature>
<dbReference type="eggNOG" id="COG4796">
    <property type="taxonomic scope" value="Bacteria"/>
</dbReference>
<evidence type="ECO:0000259" key="7">
    <source>
        <dbReference type="Pfam" id="PF03958"/>
    </source>
</evidence>
<dbReference type="InterPro" id="IPR004846">
    <property type="entry name" value="T2SS/T3SS_dom"/>
</dbReference>
<accession>H1DDR6</accession>
<keyword evidence="2" id="KW-0732">Signal</keyword>
<dbReference type="Pfam" id="PF03958">
    <property type="entry name" value="Secretin_N"/>
    <property type="match status" value="1"/>
</dbReference>
<reference evidence="8 9" key="1">
    <citation type="submission" date="2012-01" db="EMBL/GenBank/DDBJ databases">
        <title>The Genome Sequence of Odoribacter laneus YIT 12061.</title>
        <authorList>
            <consortium name="The Broad Institute Genome Sequencing Platform"/>
            <person name="Earl A."/>
            <person name="Ward D."/>
            <person name="Feldgarden M."/>
            <person name="Gevers D."/>
            <person name="Morotomi M."/>
            <person name="Young S.K."/>
            <person name="Zeng Q."/>
            <person name="Gargeya S."/>
            <person name="Fitzgerald M."/>
            <person name="Haas B."/>
            <person name="Abouelleil A."/>
            <person name="Alvarado L."/>
            <person name="Arachchi H.M."/>
            <person name="Berlin A."/>
            <person name="Chapman S.B."/>
            <person name="Gearin G."/>
            <person name="Goldberg J."/>
            <person name="Griggs A."/>
            <person name="Gujja S."/>
            <person name="Hansen M."/>
            <person name="Heiman D."/>
            <person name="Howarth C."/>
            <person name="Larimer J."/>
            <person name="Lui A."/>
            <person name="MacDonald P.J.P."/>
            <person name="McCowen C."/>
            <person name="Montmayeur A."/>
            <person name="Murphy C."/>
            <person name="Neiman D."/>
            <person name="Pearson M."/>
            <person name="Priest M."/>
            <person name="Roberts A."/>
            <person name="Saif S."/>
            <person name="Shea T."/>
            <person name="Sisk P."/>
            <person name="Stolte C."/>
            <person name="Sykes S."/>
            <person name="Wortman J."/>
            <person name="Nusbaum C."/>
            <person name="Birren B."/>
        </authorList>
    </citation>
    <scope>NUCLEOTIDE SEQUENCE [LARGE SCALE GENOMIC DNA]</scope>
    <source>
        <strain evidence="8 9">YIT 12061</strain>
    </source>
</reference>
<evidence type="ECO:0000313" key="8">
    <source>
        <dbReference type="EMBL" id="EHP50713.1"/>
    </source>
</evidence>
<dbReference type="PROSITE" id="PS00875">
    <property type="entry name" value="T2SP_D"/>
    <property type="match status" value="1"/>
</dbReference>
<dbReference type="PRINTS" id="PR00811">
    <property type="entry name" value="BCTERIALGSPD"/>
</dbReference>
<comment type="caution">
    <text evidence="8">The sequence shown here is derived from an EMBL/GenBank/DDBJ whole genome shotgun (WGS) entry which is preliminary data.</text>
</comment>
<evidence type="ECO:0008006" key="10">
    <source>
        <dbReference type="Google" id="ProtNLM"/>
    </source>
</evidence>
<dbReference type="Proteomes" id="UP000004892">
    <property type="component" value="Unassembled WGS sequence"/>
</dbReference>
<dbReference type="AlphaFoldDB" id="H1DDR6"/>
<keyword evidence="3" id="KW-0472">Membrane</keyword>
<dbReference type="InterPro" id="IPR050810">
    <property type="entry name" value="Bact_Secretion_Sys_Channel"/>
</dbReference>
<dbReference type="GO" id="GO:0015627">
    <property type="term" value="C:type II protein secretion system complex"/>
    <property type="evidence" value="ECO:0007669"/>
    <property type="project" value="TreeGrafter"/>
</dbReference>
<dbReference type="PANTHER" id="PTHR30332">
    <property type="entry name" value="PROBABLE GENERAL SECRETION PATHWAY PROTEIN D"/>
    <property type="match status" value="1"/>
</dbReference>
<proteinExistence type="inferred from homology"/>
<evidence type="ECO:0000256" key="1">
    <source>
        <dbReference type="ARBA" id="ARBA00004370"/>
    </source>
</evidence>
<dbReference type="InterPro" id="IPR004845">
    <property type="entry name" value="T2SS_GspD_CS"/>
</dbReference>
<dbReference type="PANTHER" id="PTHR30332:SF24">
    <property type="entry name" value="SECRETIN GSPD-RELATED"/>
    <property type="match status" value="1"/>
</dbReference>
<feature type="domain" description="Type II/III secretion system secretin-like" evidence="6">
    <location>
        <begin position="463"/>
        <end position="628"/>
    </location>
</feature>
<evidence type="ECO:0000256" key="2">
    <source>
        <dbReference type="ARBA" id="ARBA00022729"/>
    </source>
</evidence>
<keyword evidence="9" id="KW-1185">Reference proteome</keyword>
<dbReference type="STRING" id="742817.HMPREF9449_00402"/>
<comment type="similarity">
    <text evidence="4">Belongs to the bacterial secretin family.</text>
</comment>
<dbReference type="PATRIC" id="fig|742817.3.peg.429"/>
<dbReference type="EMBL" id="ADMC01000005">
    <property type="protein sequence ID" value="EHP50713.1"/>
    <property type="molecule type" value="Genomic_DNA"/>
</dbReference>
<dbReference type="GO" id="GO:0009279">
    <property type="term" value="C:cell outer membrane"/>
    <property type="evidence" value="ECO:0007669"/>
    <property type="project" value="UniProtKB-SubCell"/>
</dbReference>
<comment type="subcellular location">
    <subcellularLocation>
        <location evidence="5">Cell outer membrane</location>
    </subcellularLocation>
    <subcellularLocation>
        <location evidence="1">Membrane</location>
    </subcellularLocation>
</comment>
<evidence type="ECO:0000256" key="5">
    <source>
        <dbReference type="RuleBase" id="RU004004"/>
    </source>
</evidence>
<name>H1DDR6_9BACT</name>